<sequence length="260" mass="25205">MKLSGLALFVCWMGAVRANPIFGWGETTTPAPPPPPPPAQGGVLSGLADKVGGFFKPSGGGSDAPATPAPATPAPGSGLFGSLTNAVTGAVGGAVSGAIGNALGPMKPIVGAANLVNNALGVVNTGASMVSGAVSESMALATNISKEALSHGTQIAHNSLTGGQKIADHTFGMVDSVGQILVPAGPLLHGVGTAGTTIVSGAFDTSHKIVSSVNDVGQNAIAAANKTVQGFTDSITSITGTLDKATKGVGAVTGILGKFM</sequence>
<evidence type="ECO:0000313" key="2">
    <source>
        <dbReference type="EMBL" id="ATU82504.1"/>
    </source>
</evidence>
<evidence type="ECO:0000256" key="1">
    <source>
        <dbReference type="SAM" id="SignalP"/>
    </source>
</evidence>
<feature type="signal peptide" evidence="1">
    <location>
        <begin position="1"/>
        <end position="18"/>
    </location>
</feature>
<accession>A0A2K8JLU4</accession>
<reference evidence="2" key="1">
    <citation type="journal article" date="2018" name="Cell. Mol. Life Sci.">
        <title>Giant fish-killing water bug reveals ancient and dynamic venom evolution in Heteroptera.</title>
        <authorList>
            <person name="Walker A.A."/>
            <person name="Hernandez-Vargas M.J."/>
            <person name="Corzo G."/>
            <person name="Fry B.G."/>
            <person name="King G.F."/>
        </authorList>
    </citation>
    <scope>NUCLEOTIDE SEQUENCE</scope>
</reference>
<feature type="chain" id="PRO_5014752376" evidence="1">
    <location>
        <begin position="19"/>
        <end position="260"/>
    </location>
</feature>
<dbReference type="EMBL" id="MF683363">
    <property type="protein sequence ID" value="ATU82504.1"/>
    <property type="molecule type" value="mRNA"/>
</dbReference>
<proteinExistence type="evidence at transcript level"/>
<protein>
    <submittedName>
        <fullName evidence="2">Venom hemolysin-like protein 2</fullName>
    </submittedName>
</protein>
<name>A0A2K8JLU4_9HEMI</name>
<dbReference type="AlphaFoldDB" id="A0A2K8JLU4"/>
<keyword evidence="1" id="KW-0732">Signal</keyword>
<organism evidence="2">
    <name type="scientific">Lethocerus distinctifemur</name>
    <dbReference type="NCBI Taxonomy" id="280095"/>
    <lineage>
        <taxon>Eukaryota</taxon>
        <taxon>Metazoa</taxon>
        <taxon>Ecdysozoa</taxon>
        <taxon>Arthropoda</taxon>
        <taxon>Hexapoda</taxon>
        <taxon>Insecta</taxon>
        <taxon>Pterygota</taxon>
        <taxon>Neoptera</taxon>
        <taxon>Paraneoptera</taxon>
        <taxon>Hemiptera</taxon>
        <taxon>Heteroptera</taxon>
        <taxon>Panheteroptera</taxon>
        <taxon>Nepomorpha</taxon>
        <taxon>Belostomatidae</taxon>
        <taxon>Lethocerinae</taxon>
        <taxon>Lethocerus</taxon>
    </lineage>
</organism>